<feature type="domain" description="DRBM" evidence="5">
    <location>
        <begin position="318"/>
        <end position="384"/>
    </location>
</feature>
<gene>
    <name evidence="6" type="ORF">OS493_027410</name>
</gene>
<evidence type="ECO:0000256" key="2">
    <source>
        <dbReference type="ARBA" id="ARBA00022884"/>
    </source>
</evidence>
<evidence type="ECO:0000256" key="3">
    <source>
        <dbReference type="PROSITE-ProRule" id="PRU00266"/>
    </source>
</evidence>
<dbReference type="PANTHER" id="PTHR46031:SF26">
    <property type="entry name" value="DOUBLE-STRANDED RNA-BINDING PROTEIN 2"/>
    <property type="match status" value="1"/>
</dbReference>
<dbReference type="GO" id="GO:0003723">
    <property type="term" value="F:RNA binding"/>
    <property type="evidence" value="ECO:0007669"/>
    <property type="project" value="UniProtKB-UniRule"/>
</dbReference>
<reference evidence="6" key="1">
    <citation type="submission" date="2023-01" db="EMBL/GenBank/DDBJ databases">
        <title>Genome assembly of the deep-sea coral Lophelia pertusa.</title>
        <authorList>
            <person name="Herrera S."/>
            <person name="Cordes E."/>
        </authorList>
    </citation>
    <scope>NUCLEOTIDE SEQUENCE</scope>
    <source>
        <strain evidence="6">USNM1676648</strain>
        <tissue evidence="6">Polyp</tissue>
    </source>
</reference>
<sequence>MAGVQIQLGEHLGVHLAGEPPTTSRGAPSRGAPSTSRGAPSRGAPSTSRGASNRGAPSASGGAPGATRGTGAARGAPTANGNATRGTSVIKRGNGVQGPPNGRGGNTACIGRGVAKWLTNLRGGSSNSGGTTTTTTGTVGNTNSNQTTVKTENTPGNNVMKPNNQNFTINAVPKAGTVNHKNNYAAKDNEKTQSTVVKAAVPGQLNFISFKNSLQECCQKQQLPVPSYTTWKSSFGYSAKVEVAYNVFKSAGVQGDRKEAEQGAAYTALISLGLIDSSVKFDVKTAAVIKRPAIDNSIAYDGAGKRMKLESTSPVASSFKSRLNEFCQKFRLSIPSYDTDRQEGKGFITTVVFNSKVYQSNGPQPTKKQSEQNAAQVVLHMLNQCPCTRHTSSYLSRLRRAGQTADFCRG</sequence>
<dbReference type="AlphaFoldDB" id="A0A9X0CJ70"/>
<organism evidence="6 7">
    <name type="scientific">Desmophyllum pertusum</name>
    <dbReference type="NCBI Taxonomy" id="174260"/>
    <lineage>
        <taxon>Eukaryota</taxon>
        <taxon>Metazoa</taxon>
        <taxon>Cnidaria</taxon>
        <taxon>Anthozoa</taxon>
        <taxon>Hexacorallia</taxon>
        <taxon>Scleractinia</taxon>
        <taxon>Caryophylliina</taxon>
        <taxon>Caryophylliidae</taxon>
        <taxon>Desmophyllum</taxon>
    </lineage>
</organism>
<keyword evidence="7" id="KW-1185">Reference proteome</keyword>
<dbReference type="InterPro" id="IPR014720">
    <property type="entry name" value="dsRBD_dom"/>
</dbReference>
<evidence type="ECO:0000256" key="4">
    <source>
        <dbReference type="SAM" id="MobiDB-lite"/>
    </source>
</evidence>
<dbReference type="Pfam" id="PF00035">
    <property type="entry name" value="dsrm"/>
    <property type="match status" value="1"/>
</dbReference>
<comment type="caution">
    <text evidence="6">The sequence shown here is derived from an EMBL/GenBank/DDBJ whole genome shotgun (WGS) entry which is preliminary data.</text>
</comment>
<evidence type="ECO:0000313" key="7">
    <source>
        <dbReference type="Proteomes" id="UP001163046"/>
    </source>
</evidence>
<dbReference type="SUPFAM" id="SSF54768">
    <property type="entry name" value="dsRNA-binding domain-like"/>
    <property type="match status" value="2"/>
</dbReference>
<feature type="compositionally biased region" description="Low complexity" evidence="4">
    <location>
        <begin position="123"/>
        <end position="148"/>
    </location>
</feature>
<feature type="compositionally biased region" description="Polar residues" evidence="4">
    <location>
        <begin position="149"/>
        <end position="161"/>
    </location>
</feature>
<evidence type="ECO:0000259" key="5">
    <source>
        <dbReference type="PROSITE" id="PS50137"/>
    </source>
</evidence>
<name>A0A9X0CJ70_9CNID</name>
<accession>A0A9X0CJ70</accession>
<feature type="region of interest" description="Disordered" evidence="4">
    <location>
        <begin position="14"/>
        <end position="161"/>
    </location>
</feature>
<keyword evidence="1" id="KW-0677">Repeat</keyword>
<feature type="compositionally biased region" description="Low complexity" evidence="4">
    <location>
        <begin position="48"/>
        <end position="84"/>
    </location>
</feature>
<dbReference type="Proteomes" id="UP001163046">
    <property type="component" value="Unassembled WGS sequence"/>
</dbReference>
<evidence type="ECO:0000256" key="1">
    <source>
        <dbReference type="ARBA" id="ARBA00022737"/>
    </source>
</evidence>
<dbReference type="PROSITE" id="PS50137">
    <property type="entry name" value="DS_RBD"/>
    <property type="match status" value="1"/>
</dbReference>
<dbReference type="PANTHER" id="PTHR46031">
    <property type="match status" value="1"/>
</dbReference>
<dbReference type="SMART" id="SM00358">
    <property type="entry name" value="DSRM"/>
    <property type="match status" value="2"/>
</dbReference>
<feature type="compositionally biased region" description="Polar residues" evidence="4">
    <location>
        <begin position="21"/>
        <end position="38"/>
    </location>
</feature>
<dbReference type="OrthoDB" id="5988181at2759"/>
<proteinExistence type="predicted"/>
<dbReference type="Gene3D" id="3.30.160.20">
    <property type="match status" value="2"/>
</dbReference>
<protein>
    <recommendedName>
        <fullName evidence="5">DRBM domain-containing protein</fullName>
    </recommendedName>
</protein>
<keyword evidence="2 3" id="KW-0694">RNA-binding</keyword>
<evidence type="ECO:0000313" key="6">
    <source>
        <dbReference type="EMBL" id="KAJ7356014.1"/>
    </source>
</evidence>
<dbReference type="EMBL" id="MU827326">
    <property type="protein sequence ID" value="KAJ7356014.1"/>
    <property type="molecule type" value="Genomic_DNA"/>
</dbReference>